<evidence type="ECO:0000313" key="4">
    <source>
        <dbReference type="Proteomes" id="UP000235828"/>
    </source>
</evidence>
<dbReference type="Gene3D" id="2.40.30.10">
    <property type="entry name" value="Translation factors"/>
    <property type="match status" value="1"/>
</dbReference>
<dbReference type="Pfam" id="PF04954">
    <property type="entry name" value="SIP"/>
    <property type="match status" value="1"/>
</dbReference>
<dbReference type="InterPro" id="IPR007037">
    <property type="entry name" value="SIP_rossman_dom"/>
</dbReference>
<dbReference type="AlphaFoldDB" id="A0A2N8ZAM8"/>
<dbReference type="Gene3D" id="3.20.180.10">
    <property type="entry name" value="PNP-oxidase-like"/>
    <property type="match status" value="1"/>
</dbReference>
<accession>A0A2N8ZAM8</accession>
<reference evidence="3 4" key="1">
    <citation type="submission" date="2017-10" db="EMBL/GenBank/DDBJ databases">
        <authorList>
            <person name="Banno H."/>
            <person name="Chua N.-H."/>
        </authorList>
    </citation>
    <scope>NUCLEOTIDE SEQUENCE [LARGE SCALE GENOMIC DNA]</scope>
    <source>
        <strain evidence="3">Vibrio tapetis CECT4600</strain>
    </source>
</reference>
<evidence type="ECO:0000259" key="1">
    <source>
        <dbReference type="Pfam" id="PF04954"/>
    </source>
</evidence>
<dbReference type="InterPro" id="IPR039374">
    <property type="entry name" value="SIP_fam"/>
</dbReference>
<dbReference type="InterPro" id="IPR039261">
    <property type="entry name" value="FNR_nucleotide-bd"/>
</dbReference>
<feature type="domain" description="SIP-like Rossmann fold" evidence="1">
    <location>
        <begin position="257"/>
        <end position="370"/>
    </location>
</feature>
<dbReference type="Gene3D" id="3.40.50.80">
    <property type="entry name" value="Nucleotide-binding domain of ferredoxin-NADP reductase (FNR) module"/>
    <property type="match status" value="1"/>
</dbReference>
<name>A0A2N8ZAM8_9VIBR</name>
<dbReference type="InterPro" id="IPR019595">
    <property type="entry name" value="DUF2470"/>
</dbReference>
<feature type="domain" description="DUF2470" evidence="2">
    <location>
        <begin position="15"/>
        <end position="74"/>
    </location>
</feature>
<evidence type="ECO:0000259" key="2">
    <source>
        <dbReference type="Pfam" id="PF10615"/>
    </source>
</evidence>
<dbReference type="PANTHER" id="PTHR30157:SF0">
    <property type="entry name" value="NADPH-DEPENDENT FERRIC-CHELATE REDUCTASE"/>
    <property type="match status" value="1"/>
</dbReference>
<organism evidence="3 4">
    <name type="scientific">Vibrio tapetis subsp. tapetis</name>
    <dbReference type="NCBI Taxonomy" id="1671868"/>
    <lineage>
        <taxon>Bacteria</taxon>
        <taxon>Pseudomonadati</taxon>
        <taxon>Pseudomonadota</taxon>
        <taxon>Gammaproteobacteria</taxon>
        <taxon>Vibrionales</taxon>
        <taxon>Vibrionaceae</taxon>
        <taxon>Vibrio</taxon>
    </lineage>
</organism>
<dbReference type="Pfam" id="PF10615">
    <property type="entry name" value="DUF2470"/>
    <property type="match status" value="1"/>
</dbReference>
<protein>
    <recommendedName>
        <fullName evidence="5">Siderophore-interacting protein</fullName>
    </recommendedName>
</protein>
<dbReference type="RefSeq" id="WP_102521698.1">
    <property type="nucleotide sequence ID" value="NZ_LT960611.1"/>
</dbReference>
<evidence type="ECO:0008006" key="5">
    <source>
        <dbReference type="Google" id="ProtNLM"/>
    </source>
</evidence>
<keyword evidence="4" id="KW-1185">Reference proteome</keyword>
<dbReference type="InterPro" id="IPR037119">
    <property type="entry name" value="Haem_oxidase_HugZ-like_sf"/>
</dbReference>
<sequence length="377" mass="42846">MNSHTQISNVDHKIDIIDHVNQDHQEELLAIAKTHASNLEIKSAKVEDIFEEGVRIEVDFKMDPKKQMMFVPFEIEGSLEDKILYLAYAGIVKQGQDFSGSGKQFFEVLGKQNITENIIRLTVGSNMALPEYYPGYAYAFVLKGMKKKAIESTHKNDKKHWIKSISDHLFIWLMKNLSKKNREKMLYKTNKNVRLYTLRRSWKSSDTVSFYDRGEIDIYTHGETTGSQWAEQLSIGDVIMSRSETADKHPHLVNGQALMIADETAYPALAGILENWKGQAPPIVILVSAKATDQSYFSGDAFPENSSVHRVVCAENEQGEKVLTILKALEQIDVVWAALESSAAKAIRHYLRNERNVSGKNNHTKAYWNLKPRKPSD</sequence>
<gene>
    <name evidence="3" type="ORF">VTAP4600_A0967</name>
</gene>
<dbReference type="KEGG" id="vta:A0967"/>
<dbReference type="CDD" id="cd06193">
    <property type="entry name" value="siderophore_interacting"/>
    <property type="match status" value="1"/>
</dbReference>
<dbReference type="EMBL" id="LT960611">
    <property type="protein sequence ID" value="SON48946.1"/>
    <property type="molecule type" value="Genomic_DNA"/>
</dbReference>
<dbReference type="PANTHER" id="PTHR30157">
    <property type="entry name" value="FERRIC REDUCTASE, NADPH-DEPENDENT"/>
    <property type="match status" value="1"/>
</dbReference>
<dbReference type="OrthoDB" id="9814826at2"/>
<proteinExistence type="predicted"/>
<dbReference type="Proteomes" id="UP000235828">
    <property type="component" value="Chromosome A"/>
</dbReference>
<evidence type="ECO:0000313" key="3">
    <source>
        <dbReference type="EMBL" id="SON48946.1"/>
    </source>
</evidence>